<keyword evidence="3" id="KW-1185">Reference proteome</keyword>
<dbReference type="EMBL" id="SKBM01000142">
    <property type="protein sequence ID" value="TCZ48337.1"/>
    <property type="molecule type" value="Genomic_DNA"/>
</dbReference>
<dbReference type="RefSeq" id="WP_132297874.1">
    <property type="nucleotide sequence ID" value="NZ_SKBM01000142.1"/>
</dbReference>
<feature type="domain" description="GAG-pre-integrase" evidence="1">
    <location>
        <begin position="59"/>
        <end position="108"/>
    </location>
</feature>
<dbReference type="OrthoDB" id="9692858at2"/>
<dbReference type="Proteomes" id="UP000295023">
    <property type="component" value="Unassembled WGS sequence"/>
</dbReference>
<sequence>VPNMPVIEDVLYVDGLKHNLLSICQICDKDHIVNFSSLGCEISKNGKIILRGLRTKENCYVIGDQKESSSSACYIAHLDEAQLWHQRLGHVNFRDLSKLDKYVKGLPKIS</sequence>
<feature type="non-terminal residue" evidence="2">
    <location>
        <position position="1"/>
    </location>
</feature>
<dbReference type="Pfam" id="PF13976">
    <property type="entry name" value="gag_pre-integrs"/>
    <property type="match status" value="1"/>
</dbReference>
<gene>
    <name evidence="2" type="ORF">EXY23_27505</name>
</gene>
<organism evidence="2 3">
    <name type="scientific">Roseicella aquatilis</name>
    <dbReference type="NCBI Taxonomy" id="2527868"/>
    <lineage>
        <taxon>Bacteria</taxon>
        <taxon>Pseudomonadati</taxon>
        <taxon>Pseudomonadota</taxon>
        <taxon>Alphaproteobacteria</taxon>
        <taxon>Acetobacterales</taxon>
        <taxon>Roseomonadaceae</taxon>
        <taxon>Roseicella</taxon>
    </lineage>
</organism>
<protein>
    <recommendedName>
        <fullName evidence="1">GAG-pre-integrase domain-containing protein</fullName>
    </recommendedName>
</protein>
<accession>A0A4R4D1L8</accession>
<evidence type="ECO:0000259" key="1">
    <source>
        <dbReference type="Pfam" id="PF13976"/>
    </source>
</evidence>
<name>A0A4R4D1L8_9PROT</name>
<evidence type="ECO:0000313" key="2">
    <source>
        <dbReference type="EMBL" id="TCZ48337.1"/>
    </source>
</evidence>
<reference evidence="2 3" key="1">
    <citation type="submission" date="2019-03" db="EMBL/GenBank/DDBJ databases">
        <title>Paracraurococcus aquatilis NE82 genome sequence.</title>
        <authorList>
            <person name="Zhao Y."/>
            <person name="Du Z."/>
        </authorList>
    </citation>
    <scope>NUCLEOTIDE SEQUENCE [LARGE SCALE GENOMIC DNA]</scope>
    <source>
        <strain evidence="2 3">NE82</strain>
    </source>
</reference>
<dbReference type="AlphaFoldDB" id="A0A4R4D1L8"/>
<feature type="non-terminal residue" evidence="2">
    <location>
        <position position="110"/>
    </location>
</feature>
<proteinExistence type="predicted"/>
<evidence type="ECO:0000313" key="3">
    <source>
        <dbReference type="Proteomes" id="UP000295023"/>
    </source>
</evidence>
<comment type="caution">
    <text evidence="2">The sequence shown here is derived from an EMBL/GenBank/DDBJ whole genome shotgun (WGS) entry which is preliminary data.</text>
</comment>
<dbReference type="InterPro" id="IPR025724">
    <property type="entry name" value="GAG-pre-integrase_dom"/>
</dbReference>